<organism evidence="3">
    <name type="scientific">Leyella stercorea CAG:629</name>
    <dbReference type="NCBI Taxonomy" id="1263103"/>
    <lineage>
        <taxon>Bacteria</taxon>
        <taxon>Pseudomonadati</taxon>
        <taxon>Bacteroidota</taxon>
        <taxon>Bacteroidia</taxon>
        <taxon>Bacteroidales</taxon>
        <taxon>Prevotellaceae</taxon>
        <taxon>Leyella</taxon>
    </lineage>
</organism>
<comment type="caution">
    <text evidence="3">The sequence shown here is derived from an EMBL/GenBank/DDBJ whole genome shotgun (WGS) entry which is preliminary data.</text>
</comment>
<dbReference type="InterPro" id="IPR045535">
    <property type="entry name" value="ThsA_Macro"/>
</dbReference>
<feature type="transmembrane region" description="Helical" evidence="1">
    <location>
        <begin position="52"/>
        <end position="72"/>
    </location>
</feature>
<proteinExistence type="predicted"/>
<dbReference type="STRING" id="1263103.BN741_00409"/>
<name>R7H6M2_9BACT</name>
<protein>
    <recommendedName>
        <fullName evidence="2">Thoeris protein ThsA Macro domain-containing protein</fullName>
    </recommendedName>
</protein>
<keyword evidence="1" id="KW-0472">Membrane</keyword>
<dbReference type="Pfam" id="PF20016">
    <property type="entry name" value="ThsA_Macro"/>
    <property type="match status" value="1"/>
</dbReference>
<keyword evidence="1" id="KW-0812">Transmembrane</keyword>
<accession>R7H6M2</accession>
<sequence>MLIDKISMFVKNLWTYKTIVFSKFLKSLGVLFSIEKLLELLDTGDCLKTHSFILGVVLLIASAFGGISFLLFKKKKIQLSINKRTKLSTYYGDLFNEQGIRVIPVNEYFDTHLGDGIIASNTIHGKFLARFTAHINELRRMIDDQLALKDTLPSNRERTLVEGLPQNRYPLGTTIRVTINNQTYLLVAVTRFNENEHVEVDDSEYMGIMQKMFYSVEQLNDAQTVNIPLIGGGQAGFGYTNMQLLNMMVQAACLTDGLAVVNGINIILYDGKSIKNSIDLNVIKILFENWKIL</sequence>
<feature type="transmembrane region" description="Helical" evidence="1">
    <location>
        <begin position="12"/>
        <end position="32"/>
    </location>
</feature>
<dbReference type="EMBL" id="CBIT010000279">
    <property type="protein sequence ID" value="CDE34946.1"/>
    <property type="molecule type" value="Genomic_DNA"/>
</dbReference>
<evidence type="ECO:0000313" key="3">
    <source>
        <dbReference type="EMBL" id="CDE34946.1"/>
    </source>
</evidence>
<keyword evidence="1" id="KW-1133">Transmembrane helix</keyword>
<reference evidence="3" key="1">
    <citation type="submission" date="2012-11" db="EMBL/GenBank/DDBJ databases">
        <title>Dependencies among metagenomic species, viruses, plasmids and units of genetic variation.</title>
        <authorList>
            <person name="Nielsen H.B."/>
            <person name="Almeida M."/>
            <person name="Juncker A.S."/>
            <person name="Rasmussen S."/>
            <person name="Li J."/>
            <person name="Sunagawa S."/>
            <person name="Plichta D."/>
            <person name="Gautier L."/>
            <person name="Le Chatelier E."/>
            <person name="Peletier E."/>
            <person name="Bonde I."/>
            <person name="Nielsen T."/>
            <person name="Manichanh C."/>
            <person name="Arumugam M."/>
            <person name="Batto J."/>
            <person name="Santos M.B.Q.D."/>
            <person name="Blom N."/>
            <person name="Borruel N."/>
            <person name="Burgdorf K.S."/>
            <person name="Boumezbeur F."/>
            <person name="Casellas F."/>
            <person name="Dore J."/>
            <person name="Guarner F."/>
            <person name="Hansen T."/>
            <person name="Hildebrand F."/>
            <person name="Kaas R.S."/>
            <person name="Kennedy S."/>
            <person name="Kristiansen K."/>
            <person name="Kultima J.R."/>
            <person name="Leonard P."/>
            <person name="Levenez F."/>
            <person name="Lund O."/>
            <person name="Moumen B."/>
            <person name="Le Paslier D."/>
            <person name="Pons N."/>
            <person name="Pedersen O."/>
            <person name="Prifti E."/>
            <person name="Qin J."/>
            <person name="Raes J."/>
            <person name="Tap J."/>
            <person name="Tims S."/>
            <person name="Ussery D.W."/>
            <person name="Yamada T."/>
            <person name="MetaHit consortium"/>
            <person name="Renault P."/>
            <person name="Sicheritz-Ponten T."/>
            <person name="Bork P."/>
            <person name="Wang J."/>
            <person name="Brunak S."/>
            <person name="Ehrlich S.D."/>
        </authorList>
    </citation>
    <scope>NUCLEOTIDE SEQUENCE [LARGE SCALE GENOMIC DNA]</scope>
</reference>
<gene>
    <name evidence="3" type="ORF">BN741_00409</name>
</gene>
<dbReference type="AlphaFoldDB" id="R7H6M2"/>
<dbReference type="Proteomes" id="UP000018072">
    <property type="component" value="Unassembled WGS sequence"/>
</dbReference>
<feature type="domain" description="Thoeris protein ThsA Macro" evidence="2">
    <location>
        <begin position="90"/>
        <end position="251"/>
    </location>
</feature>
<evidence type="ECO:0000256" key="1">
    <source>
        <dbReference type="SAM" id="Phobius"/>
    </source>
</evidence>
<evidence type="ECO:0000259" key="2">
    <source>
        <dbReference type="Pfam" id="PF20016"/>
    </source>
</evidence>